<proteinExistence type="predicted"/>
<accession>A0A7Y9KHM0</accession>
<evidence type="ECO:0000313" key="2">
    <source>
        <dbReference type="Proteomes" id="UP000576969"/>
    </source>
</evidence>
<protein>
    <recommendedName>
        <fullName evidence="3">DUF4145 domain-containing protein</fullName>
    </recommendedName>
</protein>
<dbReference type="RefSeq" id="WP_179489070.1">
    <property type="nucleotide sequence ID" value="NZ_JACCBV010000001.1"/>
</dbReference>
<evidence type="ECO:0008006" key="3">
    <source>
        <dbReference type="Google" id="ProtNLM"/>
    </source>
</evidence>
<dbReference type="Proteomes" id="UP000576969">
    <property type="component" value="Unassembled WGS sequence"/>
</dbReference>
<name>A0A7Y9KHM0_9MICO</name>
<evidence type="ECO:0000313" key="1">
    <source>
        <dbReference type="EMBL" id="NYE19612.1"/>
    </source>
</evidence>
<dbReference type="AlphaFoldDB" id="A0A7Y9KHM0"/>
<organism evidence="1 2">
    <name type="scientific">Microbacterium immunditiarum</name>
    <dbReference type="NCBI Taxonomy" id="337480"/>
    <lineage>
        <taxon>Bacteria</taxon>
        <taxon>Bacillati</taxon>
        <taxon>Actinomycetota</taxon>
        <taxon>Actinomycetes</taxon>
        <taxon>Micrococcales</taxon>
        <taxon>Microbacteriaceae</taxon>
        <taxon>Microbacterium</taxon>
    </lineage>
</organism>
<sequence>MAVRLADVRAHVADPNLLMAVIKGHLWVERALNAALEIHAEQPSQIKLDRLPFATKLNIATAYGFIKADLRPVLERLNQLRNRAAHSLDFEVSDGDARGLRALLPKDHLEGIAHLDKPHHTLADEFATTLTWVIMSLEAHNAVAEWDRRWGSVVALHQMLVDVYVGLGQDPAEADRQARLAADPPPPPQHSDVVIVD</sequence>
<gene>
    <name evidence="1" type="ORF">BJ991_001640</name>
</gene>
<comment type="caution">
    <text evidence="1">The sequence shown here is derived from an EMBL/GenBank/DDBJ whole genome shotgun (WGS) entry which is preliminary data.</text>
</comment>
<keyword evidence="2" id="KW-1185">Reference proteome</keyword>
<dbReference type="EMBL" id="JACCBV010000001">
    <property type="protein sequence ID" value="NYE19612.1"/>
    <property type="molecule type" value="Genomic_DNA"/>
</dbReference>
<reference evidence="1 2" key="1">
    <citation type="submission" date="2020-07" db="EMBL/GenBank/DDBJ databases">
        <title>Sequencing the genomes of 1000 actinobacteria strains.</title>
        <authorList>
            <person name="Klenk H.-P."/>
        </authorList>
    </citation>
    <scope>NUCLEOTIDE SEQUENCE [LARGE SCALE GENOMIC DNA]</scope>
    <source>
        <strain evidence="1 2">DSM 24662</strain>
    </source>
</reference>